<accession>A0AAV0JQU3</accession>
<feature type="transmembrane region" description="Helical" evidence="6">
    <location>
        <begin position="222"/>
        <end position="244"/>
    </location>
</feature>
<gene>
    <name evidence="7" type="ORF">LITE_LOCUS15280</name>
</gene>
<dbReference type="EMBL" id="CAMGYJ010000005">
    <property type="protein sequence ID" value="CAI0411730.1"/>
    <property type="molecule type" value="Genomic_DNA"/>
</dbReference>
<organism evidence="7 8">
    <name type="scientific">Linum tenue</name>
    <dbReference type="NCBI Taxonomy" id="586396"/>
    <lineage>
        <taxon>Eukaryota</taxon>
        <taxon>Viridiplantae</taxon>
        <taxon>Streptophyta</taxon>
        <taxon>Embryophyta</taxon>
        <taxon>Tracheophyta</taxon>
        <taxon>Spermatophyta</taxon>
        <taxon>Magnoliopsida</taxon>
        <taxon>eudicotyledons</taxon>
        <taxon>Gunneridae</taxon>
        <taxon>Pentapetalae</taxon>
        <taxon>rosids</taxon>
        <taxon>fabids</taxon>
        <taxon>Malpighiales</taxon>
        <taxon>Linaceae</taxon>
        <taxon>Linum</taxon>
    </lineage>
</organism>
<evidence type="ECO:0000256" key="4">
    <source>
        <dbReference type="ARBA" id="ARBA00022989"/>
    </source>
</evidence>
<dbReference type="GO" id="GO:0016020">
    <property type="term" value="C:membrane"/>
    <property type="evidence" value="ECO:0007669"/>
    <property type="project" value="UniProtKB-SubCell"/>
</dbReference>
<proteinExistence type="inferred from homology"/>
<keyword evidence="3 6" id="KW-0812">Transmembrane</keyword>
<dbReference type="AlphaFoldDB" id="A0AAV0JQU3"/>
<evidence type="ECO:0000256" key="5">
    <source>
        <dbReference type="ARBA" id="ARBA00023136"/>
    </source>
</evidence>
<dbReference type="PANTHER" id="PTHR32191">
    <property type="entry name" value="TETRASPANIN-8-RELATED"/>
    <property type="match status" value="1"/>
</dbReference>
<dbReference type="GO" id="GO:0009734">
    <property type="term" value="P:auxin-activated signaling pathway"/>
    <property type="evidence" value="ECO:0007669"/>
    <property type="project" value="InterPro"/>
</dbReference>
<feature type="transmembrane region" description="Helical" evidence="6">
    <location>
        <begin position="43"/>
        <end position="63"/>
    </location>
</feature>
<feature type="transmembrane region" description="Helical" evidence="6">
    <location>
        <begin position="69"/>
        <end position="95"/>
    </location>
</feature>
<dbReference type="InterPro" id="IPR018499">
    <property type="entry name" value="Tetraspanin/Peripherin"/>
</dbReference>
<sequence>MYRLSNTVIGCLNLAALLASIPIIGAGLWMARNSTSCESFLQTPLLVLGFIVLVISLAGFIGACFHVAWALWVYLVVMLFIIAALMALTVFGFVVTSQGGGAGVPGRAYREYRLQDYSPWLRKRVQDPDYWRAVRGCILGSRTCAKLAAWTPLDYAQRDMSPVQSGCCKPPTACDYNMATTVAQEQDCYKWNNAAELLCYECESCKAGVLEEIRRDWHKMSVLNVVVLVALIALYCVGCCAFRNTQRAESDYPYGVNRMSKIRPRWDYYWWRWWRDRREQLY</sequence>
<evidence type="ECO:0000256" key="6">
    <source>
        <dbReference type="SAM" id="Phobius"/>
    </source>
</evidence>
<evidence type="ECO:0008006" key="9">
    <source>
        <dbReference type="Google" id="ProtNLM"/>
    </source>
</evidence>
<evidence type="ECO:0000313" key="8">
    <source>
        <dbReference type="Proteomes" id="UP001154282"/>
    </source>
</evidence>
<reference evidence="7" key="1">
    <citation type="submission" date="2022-08" db="EMBL/GenBank/DDBJ databases">
        <authorList>
            <person name="Gutierrez-Valencia J."/>
        </authorList>
    </citation>
    <scope>NUCLEOTIDE SEQUENCE</scope>
</reference>
<evidence type="ECO:0000256" key="2">
    <source>
        <dbReference type="ARBA" id="ARBA00006840"/>
    </source>
</evidence>
<evidence type="ECO:0000256" key="3">
    <source>
        <dbReference type="ARBA" id="ARBA00022692"/>
    </source>
</evidence>
<dbReference type="InterPro" id="IPR044991">
    <property type="entry name" value="TET_plant"/>
</dbReference>
<dbReference type="Proteomes" id="UP001154282">
    <property type="component" value="Unassembled WGS sequence"/>
</dbReference>
<protein>
    <recommendedName>
        <fullName evidence="9">Tetraspanin-6</fullName>
    </recommendedName>
</protein>
<keyword evidence="8" id="KW-1185">Reference proteome</keyword>
<comment type="subcellular location">
    <subcellularLocation>
        <location evidence="1">Membrane</location>
        <topology evidence="1">Multi-pass membrane protein</topology>
    </subcellularLocation>
</comment>
<dbReference type="PRINTS" id="PR00259">
    <property type="entry name" value="TMFOUR"/>
</dbReference>
<keyword evidence="4 6" id="KW-1133">Transmembrane helix</keyword>
<keyword evidence="5 6" id="KW-0472">Membrane</keyword>
<evidence type="ECO:0000256" key="1">
    <source>
        <dbReference type="ARBA" id="ARBA00004141"/>
    </source>
</evidence>
<feature type="transmembrane region" description="Helical" evidence="6">
    <location>
        <begin position="12"/>
        <end position="31"/>
    </location>
</feature>
<comment type="caution">
    <text evidence="7">The sequence shown here is derived from an EMBL/GenBank/DDBJ whole genome shotgun (WGS) entry which is preliminary data.</text>
</comment>
<evidence type="ECO:0000313" key="7">
    <source>
        <dbReference type="EMBL" id="CAI0411730.1"/>
    </source>
</evidence>
<name>A0AAV0JQU3_9ROSI</name>
<dbReference type="Pfam" id="PF00335">
    <property type="entry name" value="Tetraspanin"/>
    <property type="match status" value="1"/>
</dbReference>
<comment type="similarity">
    <text evidence="2">Belongs to the tetraspanin (TM4SF) family.</text>
</comment>